<dbReference type="CDD" id="cd01130">
    <property type="entry name" value="VirB11-like_ATPase"/>
    <property type="match status" value="1"/>
</dbReference>
<evidence type="ECO:0000313" key="3">
    <source>
        <dbReference type="EMBL" id="USA60979.1"/>
    </source>
</evidence>
<dbReference type="InterPro" id="IPR027417">
    <property type="entry name" value="P-loop_NTPase"/>
</dbReference>
<dbReference type="PANTHER" id="PTHR30486">
    <property type="entry name" value="TWITCHING MOTILITY PROTEIN PILT"/>
    <property type="match status" value="1"/>
</dbReference>
<name>A0ABY4U6H6_9SPHN</name>
<reference evidence="3 4" key="1">
    <citation type="submission" date="2022-06" db="EMBL/GenBank/DDBJ databases">
        <authorList>
            <person name="Liu G."/>
        </authorList>
    </citation>
    <scope>NUCLEOTIDE SEQUENCE [LARGE SCALE GENOMIC DNA]</scope>
    <source>
        <strain evidence="3 4">E4</strain>
    </source>
</reference>
<comment type="similarity">
    <text evidence="1">Belongs to the GSP E family.</text>
</comment>
<dbReference type="Gene3D" id="3.30.450.90">
    <property type="match status" value="1"/>
</dbReference>
<sequence length="326" mass="34218">MSIIPLRSEISSRGARMLRTALGADIARWLDEPDVIEVMLNPDGRLWVDRLGEGLAATEYLMSAADGERIIRLVAHHVGAEVHAGAPRVSAELPEGGERFEGLLPPVVAAPSFAIRKPAIAVFSLADYVAAGIMSKWQAEALAGAVAAKKNILVVGGTSTGKTTLTNALLAEVASTSDRVVLIEDTLELQCAAPNLVSLRTKDGVATLSDLVRSALRLRPDRIPIGEVRGAEALDLLKAWGTGHPGGIGTIHAGSALGTLRRLEQLIQESVVTVPRALIAETIDIIAVLVRDGTGRRLAELAEVRGLDATGEYVLAPLPSSAGDPS</sequence>
<feature type="domain" description="Bacterial type II secretion system protein E" evidence="2">
    <location>
        <begin position="106"/>
        <end position="291"/>
    </location>
</feature>
<dbReference type="Proteomes" id="UP001056619">
    <property type="component" value="Chromosome"/>
</dbReference>
<accession>A0ABY4U6H6</accession>
<protein>
    <submittedName>
        <fullName evidence="3">P-type conjugative transfer ATPase TrbB</fullName>
    </submittedName>
</protein>
<dbReference type="InterPro" id="IPR050921">
    <property type="entry name" value="T4SS_GSP_E_ATPase"/>
</dbReference>
<dbReference type="Pfam" id="PF00437">
    <property type="entry name" value="T2SSE"/>
    <property type="match status" value="1"/>
</dbReference>
<dbReference type="InterPro" id="IPR001482">
    <property type="entry name" value="T2SS/T4SS_dom"/>
</dbReference>
<dbReference type="SUPFAM" id="SSF52540">
    <property type="entry name" value="P-loop containing nucleoside triphosphate hydrolases"/>
    <property type="match status" value="1"/>
</dbReference>
<gene>
    <name evidence="3" type="primary">trbB</name>
    <name evidence="3" type="ORF">NCF85_12955</name>
</gene>
<dbReference type="Gene3D" id="3.40.50.300">
    <property type="entry name" value="P-loop containing nucleotide triphosphate hydrolases"/>
    <property type="match status" value="1"/>
</dbReference>
<dbReference type="EMBL" id="CP098494">
    <property type="protein sequence ID" value="USA60979.1"/>
    <property type="molecule type" value="Genomic_DNA"/>
</dbReference>
<organism evidence="3 4">
    <name type="scientific">Qipengyuania citrea</name>
    <dbReference type="NCBI Taxonomy" id="225971"/>
    <lineage>
        <taxon>Bacteria</taxon>
        <taxon>Pseudomonadati</taxon>
        <taxon>Pseudomonadota</taxon>
        <taxon>Alphaproteobacteria</taxon>
        <taxon>Sphingomonadales</taxon>
        <taxon>Erythrobacteraceae</taxon>
        <taxon>Qipengyuania</taxon>
    </lineage>
</organism>
<evidence type="ECO:0000259" key="2">
    <source>
        <dbReference type="Pfam" id="PF00437"/>
    </source>
</evidence>
<dbReference type="PANTHER" id="PTHR30486:SF6">
    <property type="entry name" value="TYPE IV PILUS RETRACTATION ATPASE PILT"/>
    <property type="match status" value="1"/>
</dbReference>
<dbReference type="NCBIfam" id="TIGR02782">
    <property type="entry name" value="TrbB_P"/>
    <property type="match status" value="1"/>
</dbReference>
<dbReference type="RefSeq" id="WP_301641859.1">
    <property type="nucleotide sequence ID" value="NZ_CP098494.1"/>
</dbReference>
<evidence type="ECO:0000313" key="4">
    <source>
        <dbReference type="Proteomes" id="UP001056619"/>
    </source>
</evidence>
<proteinExistence type="inferred from homology"/>
<keyword evidence="4" id="KW-1185">Reference proteome</keyword>
<evidence type="ECO:0000256" key="1">
    <source>
        <dbReference type="ARBA" id="ARBA00006611"/>
    </source>
</evidence>
<dbReference type="InterPro" id="IPR014149">
    <property type="entry name" value="Conjug-transfer_TrbB"/>
</dbReference>